<protein>
    <submittedName>
        <fullName evidence="1">Uncharacterized protein</fullName>
    </submittedName>
</protein>
<keyword evidence="2" id="KW-1185">Reference proteome</keyword>
<sequence>MLHSGAFFTSRQEWTARLAQAFLTRGKQRDISMLPTIADVQHQGSTFAITALCTLTFASMTP</sequence>
<accession>A0A9W5B4C4</accession>
<evidence type="ECO:0000313" key="2">
    <source>
        <dbReference type="Proteomes" id="UP000191933"/>
    </source>
</evidence>
<dbReference type="EMBL" id="FBVY01000031">
    <property type="protein sequence ID" value="CUW96903.1"/>
    <property type="molecule type" value="Genomic_DNA"/>
</dbReference>
<dbReference type="AlphaFoldDB" id="A0A9W5B4C4"/>
<gene>
    <name evidence="1" type="ORF">AGR2A_Lc20041</name>
</gene>
<proteinExistence type="predicted"/>
<dbReference type="Proteomes" id="UP000191933">
    <property type="component" value="Unassembled WGS sequence"/>
</dbReference>
<reference evidence="1 2" key="1">
    <citation type="submission" date="2016-01" db="EMBL/GenBank/DDBJ databases">
        <authorList>
            <person name="Regsiter A."/>
            <person name="william w."/>
        </authorList>
    </citation>
    <scope>NUCLEOTIDE SEQUENCE [LARGE SCALE GENOMIC DNA]</scope>
    <source>
        <strain evidence="1 2">CFBP 5494</strain>
    </source>
</reference>
<evidence type="ECO:0000313" key="1">
    <source>
        <dbReference type="EMBL" id="CUW96903.1"/>
    </source>
</evidence>
<name>A0A9W5B4C4_9HYPH</name>
<comment type="caution">
    <text evidence="1">The sequence shown here is derived from an EMBL/GenBank/DDBJ whole genome shotgun (WGS) entry which is preliminary data.</text>
</comment>
<organism evidence="1 2">
    <name type="scientific">Agrobacterium genomosp. 2 str. CFBP 5494</name>
    <dbReference type="NCBI Taxonomy" id="1183436"/>
    <lineage>
        <taxon>Bacteria</taxon>
        <taxon>Pseudomonadati</taxon>
        <taxon>Pseudomonadota</taxon>
        <taxon>Alphaproteobacteria</taxon>
        <taxon>Hyphomicrobiales</taxon>
        <taxon>Rhizobiaceae</taxon>
        <taxon>Rhizobium/Agrobacterium group</taxon>
        <taxon>Agrobacterium</taxon>
        <taxon>Agrobacterium tumefaciens complex</taxon>
    </lineage>
</organism>